<gene>
    <name evidence="2" type="ORF">UFOVP1045_67</name>
    <name evidence="3" type="ORF">UFOVP1194_21</name>
    <name evidence="4" type="ORF">UFOVP1641_17</name>
    <name evidence="1" type="ORF">UFOVP466_20</name>
</gene>
<reference evidence="1" key="1">
    <citation type="submission" date="2020-04" db="EMBL/GenBank/DDBJ databases">
        <authorList>
            <person name="Chiriac C."/>
            <person name="Salcher M."/>
            <person name="Ghai R."/>
            <person name="Kavagutti S V."/>
        </authorList>
    </citation>
    <scope>NUCLEOTIDE SEQUENCE</scope>
</reference>
<dbReference type="EMBL" id="LR797152">
    <property type="protein sequence ID" value="CAB4189940.1"/>
    <property type="molecule type" value="Genomic_DNA"/>
</dbReference>
<organism evidence="1">
    <name type="scientific">uncultured Caudovirales phage</name>
    <dbReference type="NCBI Taxonomy" id="2100421"/>
    <lineage>
        <taxon>Viruses</taxon>
        <taxon>Duplodnaviria</taxon>
        <taxon>Heunggongvirae</taxon>
        <taxon>Uroviricota</taxon>
        <taxon>Caudoviricetes</taxon>
        <taxon>Peduoviridae</taxon>
        <taxon>Maltschvirus</taxon>
        <taxon>Maltschvirus maltsch</taxon>
    </lineage>
</organism>
<protein>
    <submittedName>
        <fullName evidence="1">Uncharacterized protein</fullName>
    </submittedName>
</protein>
<sequence>MANEYTVNVPADVRFLDKVFRAGIAAGGKLPKGVADTFKLIHTGDGWRVETVTVGLHGEIAAMRWASRINTLRTLVLDPVDKRATTLTFEGVRYTVAAAKDMLARMEAGMSC</sequence>
<evidence type="ECO:0000313" key="2">
    <source>
        <dbReference type="EMBL" id="CAB4180637.1"/>
    </source>
</evidence>
<evidence type="ECO:0000313" key="3">
    <source>
        <dbReference type="EMBL" id="CAB4189940.1"/>
    </source>
</evidence>
<dbReference type="EMBL" id="LR796996">
    <property type="protein sequence ID" value="CAB4180637.1"/>
    <property type="molecule type" value="Genomic_DNA"/>
</dbReference>
<name>A0A6J5MGB8_9CAUD</name>
<accession>A0A6J5MGB8</accession>
<evidence type="ECO:0000313" key="4">
    <source>
        <dbReference type="EMBL" id="CAB4221780.1"/>
    </source>
</evidence>
<dbReference type="EMBL" id="LR797505">
    <property type="protein sequence ID" value="CAB4221780.1"/>
    <property type="molecule type" value="Genomic_DNA"/>
</dbReference>
<evidence type="ECO:0000313" key="1">
    <source>
        <dbReference type="EMBL" id="CAB4144086.1"/>
    </source>
</evidence>
<proteinExistence type="predicted"/>
<dbReference type="EMBL" id="LR796439">
    <property type="protein sequence ID" value="CAB4144086.1"/>
    <property type="molecule type" value="Genomic_DNA"/>
</dbReference>